<name>X0ZZQ8_9ZZZZ</name>
<organism evidence="2">
    <name type="scientific">marine sediment metagenome</name>
    <dbReference type="NCBI Taxonomy" id="412755"/>
    <lineage>
        <taxon>unclassified sequences</taxon>
        <taxon>metagenomes</taxon>
        <taxon>ecological metagenomes</taxon>
    </lineage>
</organism>
<reference evidence="2" key="1">
    <citation type="journal article" date="2014" name="Front. Microbiol.">
        <title>High frequency of phylogenetically diverse reductive dehalogenase-homologous genes in deep subseafloor sedimentary metagenomes.</title>
        <authorList>
            <person name="Kawai M."/>
            <person name="Futagami T."/>
            <person name="Toyoda A."/>
            <person name="Takaki Y."/>
            <person name="Nishi S."/>
            <person name="Hori S."/>
            <person name="Arai W."/>
            <person name="Tsubouchi T."/>
            <person name="Morono Y."/>
            <person name="Uchiyama I."/>
            <person name="Ito T."/>
            <person name="Fujiyama A."/>
            <person name="Inagaki F."/>
            <person name="Takami H."/>
        </authorList>
    </citation>
    <scope>NUCLEOTIDE SEQUENCE</scope>
    <source>
        <strain evidence="2">Expedition CK06-06</strain>
    </source>
</reference>
<feature type="region of interest" description="Disordered" evidence="1">
    <location>
        <begin position="101"/>
        <end position="130"/>
    </location>
</feature>
<dbReference type="EMBL" id="BART01015847">
    <property type="protein sequence ID" value="GAG75365.1"/>
    <property type="molecule type" value="Genomic_DNA"/>
</dbReference>
<evidence type="ECO:0000256" key="1">
    <source>
        <dbReference type="SAM" id="MobiDB-lite"/>
    </source>
</evidence>
<sequence length="130" mass="15736">MQKPEHKPFIGECTRCHQNVVDRNYEYLLKTALCLDCKKERDSKYAKEYRENKKAREKKKYMNEYMKKYREKDAKLKHPIIKKPDNPKVIALRMNAFRRQPMPDLDGSMIKPPKSYQQLREESKARDKNK</sequence>
<dbReference type="AlphaFoldDB" id="X0ZZQ8"/>
<accession>X0ZZQ8</accession>
<comment type="caution">
    <text evidence="2">The sequence shown here is derived from an EMBL/GenBank/DDBJ whole genome shotgun (WGS) entry which is preliminary data.</text>
</comment>
<protein>
    <submittedName>
        <fullName evidence="2">Uncharacterized protein</fullName>
    </submittedName>
</protein>
<evidence type="ECO:0000313" key="2">
    <source>
        <dbReference type="EMBL" id="GAG75365.1"/>
    </source>
</evidence>
<proteinExistence type="predicted"/>
<gene>
    <name evidence="2" type="ORF">S01H4_30664</name>
</gene>
<feature type="compositionally biased region" description="Basic and acidic residues" evidence="1">
    <location>
        <begin position="119"/>
        <end position="130"/>
    </location>
</feature>